<sequence length="698" mass="79442">GFFHQAKDFTINNPTMVEVVNNMVSVGRTALEYLMPYTEPGAAMDSSARDPPPKCHPGTHLKIGRKLETWLDDLGRERNMMWLRSPAGTGKSAIAQTFAEHCYDRRRLGAAFFFSRPNNRDQPKTVIPTLAYQLAVHCHSFSAALTKQLAGDPQLITKAPHVQLRKLIIKPLLILQTHKHKHIEEPFMIIIDGLDECEGERAQFEFVSMINEAAHMINEAAQLKNLPLLWLICSRPEAHLQYTFSGVAYCDHEELLLDDESRGDVNRYLHDELARIKDEYTDIPPPSWPSKDQLDELSGSASGLFVFASTGVKYIGDPAYANPVNQLKRLLSFLKHADATGTNNPLARLDLLYTQILTDVPEEIFPTTQRVLAYLIVAARIRLPTAQVLCNFLCIDISASYSALRKLHSVIAVPAPEHAPKTPLHVHHASFQDFLSDPSRSGKFAIEEQKVSVDIVKSVLKTDYRDARFINFLAGWDFDKEHLHASLPSLKWVSTHNEKDVSRGVADLAIDCFYMFYGLSDERDEDLSSLVHGLDFRYVDPYYFPYLADWLYRQDPSDPILRTEPSNELDMRLLEYLRTVIGQGRVDPATFPWKRVSWHFCALDHGLKNTPKLHNRTGRHRAYFFIGHGDKTTIVCLTECRVRMGRHTLNLDKEPTPQQVEVYQDHLVEIRWNGMPDYEKRAETVAETAEGEDEVVSL</sequence>
<evidence type="ECO:0000259" key="2">
    <source>
        <dbReference type="Pfam" id="PF24883"/>
    </source>
</evidence>
<dbReference type="Pfam" id="PF24883">
    <property type="entry name" value="NPHP3_N"/>
    <property type="match status" value="1"/>
</dbReference>
<protein>
    <recommendedName>
        <fullName evidence="2">Nephrocystin 3-like N-terminal domain-containing protein</fullName>
    </recommendedName>
</protein>
<feature type="domain" description="Nephrocystin 3-like N-terminal" evidence="2">
    <location>
        <begin position="66"/>
        <end position="235"/>
    </location>
</feature>
<dbReference type="InterPro" id="IPR027417">
    <property type="entry name" value="P-loop_NTPase"/>
</dbReference>
<dbReference type="SUPFAM" id="SSF52540">
    <property type="entry name" value="P-loop containing nucleoside triphosphate hydrolases"/>
    <property type="match status" value="1"/>
</dbReference>
<dbReference type="AlphaFoldDB" id="A0A9P6BXQ6"/>
<dbReference type="OrthoDB" id="206201at2759"/>
<dbReference type="InterPro" id="IPR056884">
    <property type="entry name" value="NPHP3-like_N"/>
</dbReference>
<name>A0A9P6BXQ6_9AGAR</name>
<keyword evidence="1" id="KW-0677">Repeat</keyword>
<dbReference type="PANTHER" id="PTHR10039">
    <property type="entry name" value="AMELOGENIN"/>
    <property type="match status" value="1"/>
</dbReference>
<evidence type="ECO:0000256" key="1">
    <source>
        <dbReference type="ARBA" id="ARBA00022737"/>
    </source>
</evidence>
<comment type="caution">
    <text evidence="3">The sequence shown here is derived from an EMBL/GenBank/DDBJ whole genome shotgun (WGS) entry which is preliminary data.</text>
</comment>
<accession>A0A9P6BXQ6</accession>
<feature type="non-terminal residue" evidence="3">
    <location>
        <position position="1"/>
    </location>
</feature>
<evidence type="ECO:0000313" key="3">
    <source>
        <dbReference type="EMBL" id="KAF9443347.1"/>
    </source>
</evidence>
<organism evidence="3 4">
    <name type="scientific">Macrolepiota fuliginosa MF-IS2</name>
    <dbReference type="NCBI Taxonomy" id="1400762"/>
    <lineage>
        <taxon>Eukaryota</taxon>
        <taxon>Fungi</taxon>
        <taxon>Dikarya</taxon>
        <taxon>Basidiomycota</taxon>
        <taxon>Agaricomycotina</taxon>
        <taxon>Agaricomycetes</taxon>
        <taxon>Agaricomycetidae</taxon>
        <taxon>Agaricales</taxon>
        <taxon>Agaricineae</taxon>
        <taxon>Agaricaceae</taxon>
        <taxon>Macrolepiota</taxon>
    </lineage>
</organism>
<reference evidence="3" key="1">
    <citation type="submission" date="2020-11" db="EMBL/GenBank/DDBJ databases">
        <authorList>
            <consortium name="DOE Joint Genome Institute"/>
            <person name="Ahrendt S."/>
            <person name="Riley R."/>
            <person name="Andreopoulos W."/>
            <person name="Labutti K."/>
            <person name="Pangilinan J."/>
            <person name="Ruiz-Duenas F.J."/>
            <person name="Barrasa J.M."/>
            <person name="Sanchez-Garcia M."/>
            <person name="Camarero S."/>
            <person name="Miyauchi S."/>
            <person name="Serrano A."/>
            <person name="Linde D."/>
            <person name="Babiker R."/>
            <person name="Drula E."/>
            <person name="Ayuso-Fernandez I."/>
            <person name="Pacheco R."/>
            <person name="Padilla G."/>
            <person name="Ferreira P."/>
            <person name="Barriuso J."/>
            <person name="Kellner H."/>
            <person name="Castanera R."/>
            <person name="Alfaro M."/>
            <person name="Ramirez L."/>
            <person name="Pisabarro A.G."/>
            <person name="Kuo A."/>
            <person name="Tritt A."/>
            <person name="Lipzen A."/>
            <person name="He G."/>
            <person name="Yan M."/>
            <person name="Ng V."/>
            <person name="Cullen D."/>
            <person name="Martin F."/>
            <person name="Rosso M.-N."/>
            <person name="Henrissat B."/>
            <person name="Hibbett D."/>
            <person name="Martinez A.T."/>
            <person name="Grigoriev I.V."/>
        </authorList>
    </citation>
    <scope>NUCLEOTIDE SEQUENCE</scope>
    <source>
        <strain evidence="3">MF-IS2</strain>
    </source>
</reference>
<proteinExistence type="predicted"/>
<keyword evidence="4" id="KW-1185">Reference proteome</keyword>
<dbReference type="EMBL" id="MU151487">
    <property type="protein sequence ID" value="KAF9443347.1"/>
    <property type="molecule type" value="Genomic_DNA"/>
</dbReference>
<dbReference type="Gene3D" id="3.40.50.300">
    <property type="entry name" value="P-loop containing nucleotide triphosphate hydrolases"/>
    <property type="match status" value="1"/>
</dbReference>
<evidence type="ECO:0000313" key="4">
    <source>
        <dbReference type="Proteomes" id="UP000807342"/>
    </source>
</evidence>
<gene>
    <name evidence="3" type="ORF">P691DRAFT_679752</name>
</gene>
<dbReference type="PANTHER" id="PTHR10039:SF17">
    <property type="entry name" value="FUNGAL STAND N-TERMINAL GOODBYE DOMAIN-CONTAINING PROTEIN-RELATED"/>
    <property type="match status" value="1"/>
</dbReference>
<dbReference type="Proteomes" id="UP000807342">
    <property type="component" value="Unassembled WGS sequence"/>
</dbReference>